<organism evidence="2">
    <name type="scientific">Oscillatoriales cyanobacterium SpSt-418</name>
    <dbReference type="NCBI Taxonomy" id="2282169"/>
    <lineage>
        <taxon>Bacteria</taxon>
        <taxon>Bacillati</taxon>
        <taxon>Cyanobacteriota</taxon>
        <taxon>Cyanophyceae</taxon>
        <taxon>Oscillatoriophycideae</taxon>
        <taxon>Oscillatoriales</taxon>
    </lineage>
</organism>
<protein>
    <submittedName>
        <fullName evidence="2">Phosphodiester glycosidase family protein</fullName>
    </submittedName>
</protein>
<accession>A0A7C3KF88</accession>
<evidence type="ECO:0000259" key="1">
    <source>
        <dbReference type="Pfam" id="PF09992"/>
    </source>
</evidence>
<evidence type="ECO:0000313" key="2">
    <source>
        <dbReference type="EMBL" id="HFM98983.1"/>
    </source>
</evidence>
<comment type="caution">
    <text evidence="2">The sequence shown here is derived from an EMBL/GenBank/DDBJ whole genome shotgun (WGS) entry which is preliminary data.</text>
</comment>
<dbReference type="PANTHER" id="PTHR40446:SF2">
    <property type="entry name" value="N-ACETYLGLUCOSAMINE-1-PHOSPHODIESTER ALPHA-N-ACETYLGLUCOSAMINIDASE"/>
    <property type="match status" value="1"/>
</dbReference>
<name>A0A7C3KF88_9CYAN</name>
<dbReference type="AlphaFoldDB" id="A0A7C3KF88"/>
<reference evidence="2" key="1">
    <citation type="journal article" date="2020" name="mSystems">
        <title>Genome- and Community-Level Interaction Insights into Carbon Utilization and Element Cycling Functions of Hydrothermarchaeota in Hydrothermal Sediment.</title>
        <authorList>
            <person name="Zhou Z."/>
            <person name="Liu Y."/>
            <person name="Xu W."/>
            <person name="Pan J."/>
            <person name="Luo Z.H."/>
            <person name="Li M."/>
        </authorList>
    </citation>
    <scope>NUCLEOTIDE SEQUENCE [LARGE SCALE GENOMIC DNA]</scope>
    <source>
        <strain evidence="2">SpSt-418</strain>
    </source>
</reference>
<proteinExistence type="predicted"/>
<dbReference type="EMBL" id="DSRU01000220">
    <property type="protein sequence ID" value="HFM98983.1"/>
    <property type="molecule type" value="Genomic_DNA"/>
</dbReference>
<keyword evidence="2" id="KW-0326">Glycosidase</keyword>
<gene>
    <name evidence="2" type="ORF">ENR64_14750</name>
</gene>
<feature type="domain" description="Phosphodiester glycosidase" evidence="1">
    <location>
        <begin position="100"/>
        <end position="308"/>
    </location>
</feature>
<dbReference type="GO" id="GO:0016798">
    <property type="term" value="F:hydrolase activity, acting on glycosyl bonds"/>
    <property type="evidence" value="ECO:0007669"/>
    <property type="project" value="UniProtKB-KW"/>
</dbReference>
<dbReference type="PANTHER" id="PTHR40446">
    <property type="entry name" value="N-ACETYLGLUCOSAMINE-1-PHOSPHODIESTER ALPHA-N-ACETYLGLUCOSAMINIDASE"/>
    <property type="match status" value="1"/>
</dbReference>
<sequence>MQFIKAIGDVWRVNCMEKRWLRCWLLGLVTVALAGCVPERRSKAEKEPAPPPKPELSYERRTIGLSDVHIIRIPAGAPYRVLPAISDTVDNVATFAKREEAIAVLNGGYFDPVNQKSTSFVVLKGKTVANPQDNERLVNNLEMAPYLTRIMERPTFRRYRCAGQIRYDIAPATELAPPECRVLEELGAGPTLLPQLRAEEEAFTASKGGVMTRDPIGINTLNARSAVGLAADNSVILVMVAQLPQEPYKSGMPLPALAGLMRDLGAVEALNLDGGTSSALFFQGKTHIGKVAADGSRLVRPVKSVLVVQDTRRN</sequence>
<keyword evidence="2" id="KW-0378">Hydrolase</keyword>
<dbReference type="Pfam" id="PF09992">
    <property type="entry name" value="NAGPA"/>
    <property type="match status" value="1"/>
</dbReference>
<dbReference type="InterPro" id="IPR018711">
    <property type="entry name" value="NAGPA"/>
</dbReference>